<dbReference type="GO" id="GO:0006352">
    <property type="term" value="P:DNA-templated transcription initiation"/>
    <property type="evidence" value="ECO:0007669"/>
    <property type="project" value="InterPro"/>
</dbReference>
<dbReference type="EMBL" id="CP034235">
    <property type="protein sequence ID" value="QGQ95495.1"/>
    <property type="molecule type" value="Genomic_DNA"/>
</dbReference>
<dbReference type="InterPro" id="IPR013249">
    <property type="entry name" value="RNA_pol_sigma70_r4_t2"/>
</dbReference>
<organism evidence="10 11">
    <name type="scientific">Paenibacillus psychroresistens</name>
    <dbReference type="NCBI Taxonomy" id="1778678"/>
    <lineage>
        <taxon>Bacteria</taxon>
        <taxon>Bacillati</taxon>
        <taxon>Bacillota</taxon>
        <taxon>Bacilli</taxon>
        <taxon>Bacillales</taxon>
        <taxon>Paenibacillaceae</taxon>
        <taxon>Paenibacillus</taxon>
    </lineage>
</organism>
<dbReference type="CDD" id="cd06171">
    <property type="entry name" value="Sigma70_r4"/>
    <property type="match status" value="1"/>
</dbReference>
<dbReference type="PANTHER" id="PTHR43133">
    <property type="entry name" value="RNA POLYMERASE ECF-TYPE SIGMA FACTO"/>
    <property type="match status" value="1"/>
</dbReference>
<feature type="transmembrane region" description="Helical" evidence="7">
    <location>
        <begin position="184"/>
        <end position="200"/>
    </location>
</feature>
<dbReference type="Gene3D" id="1.10.1740.10">
    <property type="match status" value="1"/>
</dbReference>
<evidence type="ECO:0000259" key="9">
    <source>
        <dbReference type="Pfam" id="PF08281"/>
    </source>
</evidence>
<keyword evidence="7" id="KW-0812">Transmembrane</keyword>
<keyword evidence="11" id="KW-1185">Reference proteome</keyword>
<dbReference type="NCBIfam" id="NF007223">
    <property type="entry name" value="PRK09641.1"/>
    <property type="match status" value="1"/>
</dbReference>
<reference evidence="11" key="1">
    <citation type="submission" date="2018-11" db="EMBL/GenBank/DDBJ databases">
        <title>Complete genome sequence of Paenibacillus sp. ML311-T8.</title>
        <authorList>
            <person name="Nam Y.-D."/>
            <person name="Kang J."/>
            <person name="Chung W.-H."/>
            <person name="Park Y.S."/>
        </authorList>
    </citation>
    <scope>NUCLEOTIDE SEQUENCE [LARGE SCALE GENOMIC DNA]</scope>
    <source>
        <strain evidence="11">ML311-T8</strain>
    </source>
</reference>
<dbReference type="InterPro" id="IPR013324">
    <property type="entry name" value="RNA_pol_sigma_r3/r4-like"/>
</dbReference>
<keyword evidence="4 6" id="KW-0238">DNA-binding</keyword>
<dbReference type="Pfam" id="PF04542">
    <property type="entry name" value="Sigma70_r2"/>
    <property type="match status" value="1"/>
</dbReference>
<dbReference type="RefSeq" id="WP_155700532.1">
    <property type="nucleotide sequence ID" value="NZ_CP034235.1"/>
</dbReference>
<sequence length="201" mass="23674">MSYAETNLVKLSLTGDRSAFGQLVELYKGKIHRLAYRMTNNPHDSEDVVQETFMRVYMNLNRYDEKQKFSTWIYRIGKNLCVDLLRKKKTTYSLDAEIAGEDELNHYGILSSEDKSPEMALMETELQDQLTQVINKMSDKYKAIATLYYVHDLSIQEISERLSMPITTVKTRLYRGREYLQKRWGMSFLISLMTFFNFIIL</sequence>
<feature type="domain" description="RNA polymerase sigma-70 region 2" evidence="8">
    <location>
        <begin position="23"/>
        <end position="89"/>
    </location>
</feature>
<dbReference type="PROSITE" id="PS01063">
    <property type="entry name" value="SIGMA70_ECF"/>
    <property type="match status" value="1"/>
</dbReference>
<evidence type="ECO:0000259" key="8">
    <source>
        <dbReference type="Pfam" id="PF04542"/>
    </source>
</evidence>
<dbReference type="PANTHER" id="PTHR43133:SF60">
    <property type="entry name" value="RNA POLYMERASE SIGMA FACTOR SIGV"/>
    <property type="match status" value="1"/>
</dbReference>
<evidence type="ECO:0000256" key="2">
    <source>
        <dbReference type="ARBA" id="ARBA00023015"/>
    </source>
</evidence>
<dbReference type="InterPro" id="IPR000838">
    <property type="entry name" value="RNA_pol_sigma70_ECF_CS"/>
</dbReference>
<dbReference type="InterPro" id="IPR014284">
    <property type="entry name" value="RNA_pol_sigma-70_dom"/>
</dbReference>
<evidence type="ECO:0000256" key="3">
    <source>
        <dbReference type="ARBA" id="ARBA00023082"/>
    </source>
</evidence>
<keyword evidence="3 6" id="KW-0731">Sigma factor</keyword>
<feature type="domain" description="RNA polymerase sigma factor 70 region 4 type 2" evidence="9">
    <location>
        <begin position="128"/>
        <end position="179"/>
    </location>
</feature>
<dbReference type="Gene3D" id="1.10.10.10">
    <property type="entry name" value="Winged helix-like DNA-binding domain superfamily/Winged helix DNA-binding domain"/>
    <property type="match status" value="1"/>
</dbReference>
<gene>
    <name evidence="10" type="primary">sigW</name>
    <name evidence="10" type="ORF">EHS13_11695</name>
</gene>
<dbReference type="InterPro" id="IPR039425">
    <property type="entry name" value="RNA_pol_sigma-70-like"/>
</dbReference>
<dbReference type="InterPro" id="IPR013325">
    <property type="entry name" value="RNA_pol_sigma_r2"/>
</dbReference>
<dbReference type="Pfam" id="PF08281">
    <property type="entry name" value="Sigma70_r4_2"/>
    <property type="match status" value="1"/>
</dbReference>
<evidence type="ECO:0000256" key="1">
    <source>
        <dbReference type="ARBA" id="ARBA00010641"/>
    </source>
</evidence>
<dbReference type="GO" id="GO:0003677">
    <property type="term" value="F:DNA binding"/>
    <property type="evidence" value="ECO:0007669"/>
    <property type="project" value="UniProtKB-KW"/>
</dbReference>
<keyword evidence="7" id="KW-1133">Transmembrane helix</keyword>
<evidence type="ECO:0000256" key="5">
    <source>
        <dbReference type="ARBA" id="ARBA00023163"/>
    </source>
</evidence>
<dbReference type="NCBIfam" id="TIGR02937">
    <property type="entry name" value="sigma70-ECF"/>
    <property type="match status" value="1"/>
</dbReference>
<dbReference type="InterPro" id="IPR036388">
    <property type="entry name" value="WH-like_DNA-bd_sf"/>
</dbReference>
<dbReference type="AlphaFoldDB" id="A0A6B8RIR1"/>
<keyword evidence="7" id="KW-0472">Membrane</keyword>
<evidence type="ECO:0000256" key="7">
    <source>
        <dbReference type="SAM" id="Phobius"/>
    </source>
</evidence>
<proteinExistence type="inferred from homology"/>
<keyword evidence="5 6" id="KW-0804">Transcription</keyword>
<dbReference type="GO" id="GO:0016987">
    <property type="term" value="F:sigma factor activity"/>
    <property type="evidence" value="ECO:0007669"/>
    <property type="project" value="UniProtKB-KW"/>
</dbReference>
<dbReference type="InterPro" id="IPR007627">
    <property type="entry name" value="RNA_pol_sigma70_r2"/>
</dbReference>
<name>A0A6B8RIR1_9BACL</name>
<dbReference type="GO" id="GO:0006950">
    <property type="term" value="P:response to stress"/>
    <property type="evidence" value="ECO:0007669"/>
    <property type="project" value="UniProtKB-ARBA"/>
</dbReference>
<dbReference type="KEGG" id="ppsc:EHS13_11695"/>
<dbReference type="OrthoDB" id="9785675at2"/>
<comment type="similarity">
    <text evidence="1 6">Belongs to the sigma-70 factor family. ECF subfamily.</text>
</comment>
<accession>A0A6B8RIR1</accession>
<dbReference type="Proteomes" id="UP000426246">
    <property type="component" value="Chromosome"/>
</dbReference>
<evidence type="ECO:0000256" key="6">
    <source>
        <dbReference type="RuleBase" id="RU000716"/>
    </source>
</evidence>
<keyword evidence="2 6" id="KW-0805">Transcription regulation</keyword>
<protein>
    <recommendedName>
        <fullName evidence="6">RNA polymerase sigma factor</fullName>
    </recommendedName>
</protein>
<dbReference type="SUPFAM" id="SSF88946">
    <property type="entry name" value="Sigma2 domain of RNA polymerase sigma factors"/>
    <property type="match status" value="1"/>
</dbReference>
<dbReference type="SUPFAM" id="SSF88659">
    <property type="entry name" value="Sigma3 and sigma4 domains of RNA polymerase sigma factors"/>
    <property type="match status" value="1"/>
</dbReference>
<evidence type="ECO:0000313" key="11">
    <source>
        <dbReference type="Proteomes" id="UP000426246"/>
    </source>
</evidence>
<evidence type="ECO:0000313" key="10">
    <source>
        <dbReference type="EMBL" id="QGQ95495.1"/>
    </source>
</evidence>
<evidence type="ECO:0000256" key="4">
    <source>
        <dbReference type="ARBA" id="ARBA00023125"/>
    </source>
</evidence>